<dbReference type="PANTHER" id="PTHR36302">
    <property type="entry name" value="BLR7088 PROTEIN"/>
    <property type="match status" value="1"/>
</dbReference>
<gene>
    <name evidence="1" type="ORF">KAK06_14340</name>
</gene>
<dbReference type="AlphaFoldDB" id="A0A940YVQ5"/>
<dbReference type="EMBL" id="JAGQDE010000012">
    <property type="protein sequence ID" value="MBQ0960130.1"/>
    <property type="molecule type" value="Genomic_DNA"/>
</dbReference>
<dbReference type="InterPro" id="IPR036182">
    <property type="entry name" value="PCuAC_sf"/>
</dbReference>
<dbReference type="InterPro" id="IPR007410">
    <property type="entry name" value="LpqE-like"/>
</dbReference>
<evidence type="ECO:0000313" key="2">
    <source>
        <dbReference type="Proteomes" id="UP000678374"/>
    </source>
</evidence>
<dbReference type="RefSeq" id="WP_210802803.1">
    <property type="nucleotide sequence ID" value="NZ_JAGQDE010000012.1"/>
</dbReference>
<dbReference type="Gene3D" id="2.60.40.1890">
    <property type="entry name" value="PCu(A)C copper chaperone"/>
    <property type="match status" value="1"/>
</dbReference>
<dbReference type="Pfam" id="PF04314">
    <property type="entry name" value="PCuAC"/>
    <property type="match status" value="1"/>
</dbReference>
<comment type="caution">
    <text evidence="1">The sequence shown here is derived from an EMBL/GenBank/DDBJ whole genome shotgun (WGS) entry which is preliminary data.</text>
</comment>
<accession>A0A940YVQ5</accession>
<reference evidence="1" key="1">
    <citation type="submission" date="2021-04" db="EMBL/GenBank/DDBJ databases">
        <title>The genome sequence of Ideonella sp. 4Y11.</title>
        <authorList>
            <person name="Liu Y."/>
        </authorList>
    </citation>
    <scope>NUCLEOTIDE SEQUENCE</scope>
    <source>
        <strain evidence="1">4Y11</strain>
    </source>
</reference>
<proteinExistence type="predicted"/>
<sequence length="152" mass="16508">MRRRHLLLIPGLTGLNGLTTGSARAHDTRVGDLLIDHAYALPSAPGQDQGQAHLRKLSNRGVRPDRLLGASTPVAASVLLQRHGLTVPAIELPPGIELSLRHDGEWRLLLQGLKAPLLNGQRFALLLRFEQAGECEVRAWVQQPRGPGGSQH</sequence>
<keyword evidence="2" id="KW-1185">Reference proteome</keyword>
<dbReference type="SUPFAM" id="SSF110087">
    <property type="entry name" value="DR1885-like metal-binding protein"/>
    <property type="match status" value="1"/>
</dbReference>
<dbReference type="InterPro" id="IPR058248">
    <property type="entry name" value="Lxx211020-like"/>
</dbReference>
<evidence type="ECO:0000313" key="1">
    <source>
        <dbReference type="EMBL" id="MBQ0960130.1"/>
    </source>
</evidence>
<protein>
    <submittedName>
        <fullName evidence="1">Copper chaperone PCu(A)C</fullName>
    </submittedName>
</protein>
<name>A0A940YVQ5_9BURK</name>
<dbReference type="Proteomes" id="UP000678374">
    <property type="component" value="Unassembled WGS sequence"/>
</dbReference>
<organism evidence="1 2">
    <name type="scientific">Ideonella aquatica</name>
    <dbReference type="NCBI Taxonomy" id="2824119"/>
    <lineage>
        <taxon>Bacteria</taxon>
        <taxon>Pseudomonadati</taxon>
        <taxon>Pseudomonadota</taxon>
        <taxon>Betaproteobacteria</taxon>
        <taxon>Burkholderiales</taxon>
        <taxon>Sphaerotilaceae</taxon>
        <taxon>Ideonella</taxon>
    </lineage>
</organism>
<dbReference type="PANTHER" id="PTHR36302:SF1">
    <property type="entry name" value="COPPER CHAPERONE PCU(A)C"/>
    <property type="match status" value="1"/>
</dbReference>